<evidence type="ECO:0000313" key="2">
    <source>
        <dbReference type="Proteomes" id="UP000053593"/>
    </source>
</evidence>
<evidence type="ECO:0000313" key="1">
    <source>
        <dbReference type="EMBL" id="KIK55311.1"/>
    </source>
</evidence>
<dbReference type="Proteomes" id="UP000053593">
    <property type="component" value="Unassembled WGS sequence"/>
</dbReference>
<gene>
    <name evidence="1" type="ORF">GYMLUDRAFT_62602</name>
</gene>
<reference evidence="1 2" key="1">
    <citation type="submission" date="2014-04" db="EMBL/GenBank/DDBJ databases">
        <title>Evolutionary Origins and Diversification of the Mycorrhizal Mutualists.</title>
        <authorList>
            <consortium name="DOE Joint Genome Institute"/>
            <consortium name="Mycorrhizal Genomics Consortium"/>
            <person name="Kohler A."/>
            <person name="Kuo A."/>
            <person name="Nagy L.G."/>
            <person name="Floudas D."/>
            <person name="Copeland A."/>
            <person name="Barry K.W."/>
            <person name="Cichocki N."/>
            <person name="Veneault-Fourrey C."/>
            <person name="LaButti K."/>
            <person name="Lindquist E.A."/>
            <person name="Lipzen A."/>
            <person name="Lundell T."/>
            <person name="Morin E."/>
            <person name="Murat C."/>
            <person name="Riley R."/>
            <person name="Ohm R."/>
            <person name="Sun H."/>
            <person name="Tunlid A."/>
            <person name="Henrissat B."/>
            <person name="Grigoriev I.V."/>
            <person name="Hibbett D.S."/>
            <person name="Martin F."/>
        </authorList>
    </citation>
    <scope>NUCLEOTIDE SEQUENCE [LARGE SCALE GENOMIC DNA]</scope>
    <source>
        <strain evidence="1 2">FD-317 M1</strain>
    </source>
</reference>
<dbReference type="AlphaFoldDB" id="A0A0D0BKM4"/>
<organism evidence="1 2">
    <name type="scientific">Collybiopsis luxurians FD-317 M1</name>
    <dbReference type="NCBI Taxonomy" id="944289"/>
    <lineage>
        <taxon>Eukaryota</taxon>
        <taxon>Fungi</taxon>
        <taxon>Dikarya</taxon>
        <taxon>Basidiomycota</taxon>
        <taxon>Agaricomycotina</taxon>
        <taxon>Agaricomycetes</taxon>
        <taxon>Agaricomycetidae</taxon>
        <taxon>Agaricales</taxon>
        <taxon>Marasmiineae</taxon>
        <taxon>Omphalotaceae</taxon>
        <taxon>Collybiopsis</taxon>
        <taxon>Collybiopsis luxurians</taxon>
    </lineage>
</organism>
<name>A0A0D0BKM4_9AGAR</name>
<dbReference type="HOGENOM" id="CLU_028894_3_0_1"/>
<proteinExistence type="predicted"/>
<protein>
    <submittedName>
        <fullName evidence="1">Unplaced genomic scaffold GYMLUscaffold_59, whole genome shotgun sequence</fullName>
    </submittedName>
</protein>
<sequence>MTISLPCEIWGKILECLPSDTCIIRLRAVNRFFLEFARKLLYRKLSINNYNEKTKRLLKGISSLCLGHYVQSLHIQPWVVTSTPSQGPVGQVSSALDHVHSIFDSDYDIRKAQALLEKQKQKQIQLVTDTANKLEHVREYSVDWDVDKTYHAELFTAFLTLLNVSPFSRTLTLLTLRVPTDRLVCLALIHLPVLEELDVHLVTQLLPELYINNCLEHLIVFANNHLQILRSLSLSSTDLSLYLNLSKFFHLLSMTYFPRLQSFSLSIPYDGMHLPNETNGPENLRFFISRHSRNLHHLKLSSESYPHSSSISTSPGDPLAKYWIQRSFLSPDLTKTLVSLVSLKLAIRPLRGDLTPFFVLISSVAHQLESLVLTDYPLPLKEVVDALTHTCPSSPHSSSTSPLRHLSLHLQYLSPSTFDLLASKFASLRSLELTFEEIQLSHSAEHRRHFWFSTPEHDFSAAFIPVLFWDELSSRCLQGTYDQWNLSSLALSADLEHYYPHGMEYSIDVEEVFRRCIPSLVNFYLLD</sequence>
<dbReference type="OrthoDB" id="2997904at2759"/>
<dbReference type="EMBL" id="KN834807">
    <property type="protein sequence ID" value="KIK55311.1"/>
    <property type="molecule type" value="Genomic_DNA"/>
</dbReference>
<keyword evidence="2" id="KW-1185">Reference proteome</keyword>
<accession>A0A0D0BKM4</accession>